<organism evidence="1 2">
    <name type="scientific">Eumeta variegata</name>
    <name type="common">Bagworm moth</name>
    <name type="synonym">Eumeta japonica</name>
    <dbReference type="NCBI Taxonomy" id="151549"/>
    <lineage>
        <taxon>Eukaryota</taxon>
        <taxon>Metazoa</taxon>
        <taxon>Ecdysozoa</taxon>
        <taxon>Arthropoda</taxon>
        <taxon>Hexapoda</taxon>
        <taxon>Insecta</taxon>
        <taxon>Pterygota</taxon>
        <taxon>Neoptera</taxon>
        <taxon>Endopterygota</taxon>
        <taxon>Lepidoptera</taxon>
        <taxon>Glossata</taxon>
        <taxon>Ditrysia</taxon>
        <taxon>Tineoidea</taxon>
        <taxon>Psychidae</taxon>
        <taxon>Oiketicinae</taxon>
        <taxon>Eumeta</taxon>
    </lineage>
</organism>
<dbReference type="EMBL" id="BGZK01000982">
    <property type="protein sequence ID" value="GBP67386.1"/>
    <property type="molecule type" value="Genomic_DNA"/>
</dbReference>
<evidence type="ECO:0000313" key="2">
    <source>
        <dbReference type="Proteomes" id="UP000299102"/>
    </source>
</evidence>
<evidence type="ECO:0000313" key="1">
    <source>
        <dbReference type="EMBL" id="GBP67386.1"/>
    </source>
</evidence>
<accession>A0A4C1XTT3</accession>
<dbReference type="AlphaFoldDB" id="A0A4C1XTT3"/>
<protein>
    <submittedName>
        <fullName evidence="1">Uncharacterized protein</fullName>
    </submittedName>
</protein>
<keyword evidence="2" id="KW-1185">Reference proteome</keyword>
<gene>
    <name evidence="1" type="ORF">EVAR_43669_1</name>
</gene>
<comment type="caution">
    <text evidence="1">The sequence shown here is derived from an EMBL/GenBank/DDBJ whole genome shotgun (WGS) entry which is preliminary data.</text>
</comment>
<proteinExistence type="predicted"/>
<name>A0A4C1XTT3_EUMVA</name>
<dbReference type="Proteomes" id="UP000299102">
    <property type="component" value="Unassembled WGS sequence"/>
</dbReference>
<sequence>MCGERHVCAFLERVRAEHKTKTLRNYTVAAIKLLDSRLFAIETDPACREKVASMTRVYDVLHRRLAQCDALLAARHGPTSITNAATTALPALDAPQDSDTGSDLV</sequence>
<reference evidence="1 2" key="1">
    <citation type="journal article" date="2019" name="Commun. Biol.">
        <title>The bagworm genome reveals a unique fibroin gene that provides high tensile strength.</title>
        <authorList>
            <person name="Kono N."/>
            <person name="Nakamura H."/>
            <person name="Ohtoshi R."/>
            <person name="Tomita M."/>
            <person name="Numata K."/>
            <person name="Arakawa K."/>
        </authorList>
    </citation>
    <scope>NUCLEOTIDE SEQUENCE [LARGE SCALE GENOMIC DNA]</scope>
</reference>